<name>A0A5C6TU50_9SPHN</name>
<dbReference type="PANTHER" id="PTHR42776">
    <property type="entry name" value="SERINE PEPTIDASE S9 FAMILY MEMBER"/>
    <property type="match status" value="1"/>
</dbReference>
<protein>
    <submittedName>
        <fullName evidence="4">S9 family peptidase</fullName>
    </submittedName>
</protein>
<keyword evidence="5" id="KW-1185">Reference proteome</keyword>
<dbReference type="GO" id="GO:0006508">
    <property type="term" value="P:proteolysis"/>
    <property type="evidence" value="ECO:0007669"/>
    <property type="project" value="InterPro"/>
</dbReference>
<dbReference type="OrthoDB" id="1094230at2"/>
<keyword evidence="2" id="KW-0732">Signal</keyword>
<dbReference type="InterPro" id="IPR029058">
    <property type="entry name" value="AB_hydrolase_fold"/>
</dbReference>
<proteinExistence type="predicted"/>
<dbReference type="Gene3D" id="3.40.50.1820">
    <property type="entry name" value="alpha/beta hydrolase"/>
    <property type="match status" value="1"/>
</dbReference>
<evidence type="ECO:0000259" key="3">
    <source>
        <dbReference type="Pfam" id="PF00326"/>
    </source>
</evidence>
<sequence length="663" mass="72882">MIYRLMACAAALLLACSATGAAEPPTRPPTAEELAAAPFISDAALSPDGHRIAAVVSNGDANAIAIYDADGDASQTPRLVQSNGYTFLDVDWAGDSRLLIKATSVARFQGTGLRVPVIRVLLDDLDAHQDRILGPNGGLFDQVIHLDPARRFLLLSSQTGALDWPGVYRVDLATGDSTLVERPRDGITQWFADRTGTVRAGTEDRDGRTRILYRASADAPWHRYPFGRADDEDVIVEKALFLASGENGLVLTNGPTGRFAVFEYDFASGQTGREVFEAPEADVTDLVTDENGTLLGVRYEDATPHIRWLDPARASLQREIDATFPNRINVLAGRSRDGNRLLIHSSSPDDPGTYYVFDRVSRRMKIFASPYGRLVERQLAPMQVVSYRARGGETLRGYLTLPVGAAPQRLPLVLLPHGGPFERDHWTFDPEVQFLAAQGYAVFQPQFRGSTGAGRAEVERGIGQFGSGMIDDMEDGVDWLASAGTIDPARVCVMGSSYGGYAALWMPIRKPERYRCAIAFAAPTDMETMMRHDRSLFSAPRYFRRFRDLIRGDPPVDLGTISPLQHAERMHVPVLIAHGELDSRVPIDQARRMEQALRRNGATVEAVYYPQAGHGFQRSRDLNDYFEHVAAFLARYNPARTNAPQVAATANGQSRLPISAPTR</sequence>
<dbReference type="InterPro" id="IPR011042">
    <property type="entry name" value="6-blade_b-propeller_TolB-like"/>
</dbReference>
<dbReference type="EMBL" id="VOQQ01000001">
    <property type="protein sequence ID" value="TXC63405.1"/>
    <property type="molecule type" value="Genomic_DNA"/>
</dbReference>
<dbReference type="SUPFAM" id="SSF82171">
    <property type="entry name" value="DPP6 N-terminal domain-like"/>
    <property type="match status" value="1"/>
</dbReference>
<reference evidence="4 5" key="1">
    <citation type="journal article" date="2015" name="J. Microbiol.">
        <title>Sphingosinicella ginsenosidimutans sp. nov., with ginsenoside converting activity.</title>
        <authorList>
            <person name="Kim J.K."/>
            <person name="Kang M.S."/>
            <person name="Park S.C."/>
            <person name="Kim K.M."/>
            <person name="Choi K."/>
            <person name="Yoon M.H."/>
            <person name="Im W.T."/>
        </authorList>
    </citation>
    <scope>NUCLEOTIDE SEQUENCE [LARGE SCALE GENOMIC DNA]</scope>
    <source>
        <strain evidence="4 5">BS-11</strain>
    </source>
</reference>
<dbReference type="Proteomes" id="UP000321249">
    <property type="component" value="Unassembled WGS sequence"/>
</dbReference>
<feature type="chain" id="PRO_5023142623" evidence="2">
    <location>
        <begin position="22"/>
        <end position="663"/>
    </location>
</feature>
<evidence type="ECO:0000313" key="4">
    <source>
        <dbReference type="EMBL" id="TXC63405.1"/>
    </source>
</evidence>
<evidence type="ECO:0000256" key="1">
    <source>
        <dbReference type="ARBA" id="ARBA00022801"/>
    </source>
</evidence>
<gene>
    <name evidence="4" type="ORF">FRZ32_06890</name>
</gene>
<dbReference type="RefSeq" id="WP_147042815.1">
    <property type="nucleotide sequence ID" value="NZ_BAABIR010000003.1"/>
</dbReference>
<keyword evidence="1" id="KW-0378">Hydrolase</keyword>
<evidence type="ECO:0000313" key="5">
    <source>
        <dbReference type="Proteomes" id="UP000321249"/>
    </source>
</evidence>
<dbReference type="InterPro" id="IPR001375">
    <property type="entry name" value="Peptidase_S9_cat"/>
</dbReference>
<dbReference type="SUPFAM" id="SSF53474">
    <property type="entry name" value="alpha/beta-Hydrolases"/>
    <property type="match status" value="1"/>
</dbReference>
<feature type="domain" description="Peptidase S9 prolyl oligopeptidase catalytic" evidence="3">
    <location>
        <begin position="426"/>
        <end position="636"/>
    </location>
</feature>
<organism evidence="4 5">
    <name type="scientific">Allosphingosinicella ginsenosidimutans</name>
    <dbReference type="NCBI Taxonomy" id="1176539"/>
    <lineage>
        <taxon>Bacteria</taxon>
        <taxon>Pseudomonadati</taxon>
        <taxon>Pseudomonadota</taxon>
        <taxon>Alphaproteobacteria</taxon>
        <taxon>Sphingomonadales</taxon>
        <taxon>Sphingomonadaceae</taxon>
        <taxon>Allosphingosinicella</taxon>
    </lineage>
</organism>
<dbReference type="Pfam" id="PF00326">
    <property type="entry name" value="Peptidase_S9"/>
    <property type="match status" value="1"/>
</dbReference>
<feature type="signal peptide" evidence="2">
    <location>
        <begin position="1"/>
        <end position="21"/>
    </location>
</feature>
<dbReference type="PANTHER" id="PTHR42776:SF27">
    <property type="entry name" value="DIPEPTIDYL PEPTIDASE FAMILY MEMBER 6"/>
    <property type="match status" value="1"/>
</dbReference>
<dbReference type="AlphaFoldDB" id="A0A5C6TU50"/>
<evidence type="ECO:0000256" key="2">
    <source>
        <dbReference type="SAM" id="SignalP"/>
    </source>
</evidence>
<dbReference type="GO" id="GO:0004252">
    <property type="term" value="F:serine-type endopeptidase activity"/>
    <property type="evidence" value="ECO:0007669"/>
    <property type="project" value="TreeGrafter"/>
</dbReference>
<comment type="caution">
    <text evidence="4">The sequence shown here is derived from an EMBL/GenBank/DDBJ whole genome shotgun (WGS) entry which is preliminary data.</text>
</comment>
<dbReference type="Gene3D" id="2.120.10.30">
    <property type="entry name" value="TolB, C-terminal domain"/>
    <property type="match status" value="1"/>
</dbReference>
<dbReference type="PROSITE" id="PS51257">
    <property type="entry name" value="PROKAR_LIPOPROTEIN"/>
    <property type="match status" value="1"/>
</dbReference>
<accession>A0A5C6TU50</accession>